<dbReference type="RefSeq" id="WP_152261693.1">
    <property type="nucleotide sequence ID" value="NZ_CP045143.1"/>
</dbReference>
<dbReference type="EMBL" id="CP045143">
    <property type="protein sequence ID" value="QFR25054.1"/>
    <property type="molecule type" value="Genomic_DNA"/>
</dbReference>
<dbReference type="KEGG" id="lhb:D1010_17610"/>
<gene>
    <name evidence="1" type="ORF">D1010_17610</name>
</gene>
<dbReference type="Proteomes" id="UP000326779">
    <property type="component" value="Chromosome"/>
</dbReference>
<evidence type="ECO:0000313" key="2">
    <source>
        <dbReference type="Proteomes" id="UP000326779"/>
    </source>
</evidence>
<evidence type="ECO:0000313" key="1">
    <source>
        <dbReference type="EMBL" id="QFR25054.1"/>
    </source>
</evidence>
<organism evidence="1 2">
    <name type="scientific">Schleiferilactobacillus harbinensis</name>
    <dbReference type="NCBI Taxonomy" id="304207"/>
    <lineage>
        <taxon>Bacteria</taxon>
        <taxon>Bacillati</taxon>
        <taxon>Bacillota</taxon>
        <taxon>Bacilli</taxon>
        <taxon>Lactobacillales</taxon>
        <taxon>Lactobacillaceae</taxon>
        <taxon>Schleiferilactobacillus</taxon>
    </lineage>
</organism>
<reference evidence="1 2" key="1">
    <citation type="submission" date="2019-10" db="EMBL/GenBank/DDBJ databases">
        <title>The completed genome of Lactobacillus harbinensis M1.</title>
        <authorList>
            <person name="Zheng Y."/>
        </authorList>
    </citation>
    <scope>NUCLEOTIDE SEQUENCE [LARGE SCALE GENOMIC DNA]</scope>
    <source>
        <strain evidence="1 2">M1</strain>
    </source>
</reference>
<protein>
    <submittedName>
        <fullName evidence="1">Uncharacterized protein</fullName>
    </submittedName>
</protein>
<accession>A0A5P8M9R0</accession>
<sequence>MKRFDTSNSGYELCKASGCLNALTDELDTLYQSVSPFNENHTKESAFILAYESARQWETLISLVKTANDIVNEQIDELDRAPESGDHNDIKHA</sequence>
<proteinExistence type="predicted"/>
<dbReference type="AlphaFoldDB" id="A0A5P8M9R0"/>
<name>A0A5P8M9R0_9LACO</name>